<evidence type="ECO:0000313" key="2">
    <source>
        <dbReference type="EMBL" id="QFS52520.1"/>
    </source>
</evidence>
<evidence type="ECO:0000259" key="1">
    <source>
        <dbReference type="Pfam" id="PF11695"/>
    </source>
</evidence>
<dbReference type="InterPro" id="IPR011008">
    <property type="entry name" value="Dimeric_a/b-barrel"/>
</dbReference>
<protein>
    <recommendedName>
        <fullName evidence="1">DUF3291 domain-containing protein</fullName>
    </recommendedName>
</protein>
<gene>
    <name evidence="2" type="ORF">GXM_10275</name>
</gene>
<accession>A0A5P8WIW2</accession>
<proteinExistence type="predicted"/>
<dbReference type="KEGG" id="nsh:GXM_10275"/>
<evidence type="ECO:0000313" key="3">
    <source>
        <dbReference type="Proteomes" id="UP000326678"/>
    </source>
</evidence>
<dbReference type="Proteomes" id="UP000326678">
    <property type="component" value="Chromosome pGXM02"/>
</dbReference>
<dbReference type="Pfam" id="PF11695">
    <property type="entry name" value="DUF3291"/>
    <property type="match status" value="1"/>
</dbReference>
<keyword evidence="3" id="KW-1185">Reference proteome</keyword>
<feature type="domain" description="DUF3291" evidence="1">
    <location>
        <begin position="10"/>
        <end position="144"/>
    </location>
</feature>
<dbReference type="AlphaFoldDB" id="A0A5P8WIW2"/>
<dbReference type="SUPFAM" id="SSF54909">
    <property type="entry name" value="Dimeric alpha+beta barrel"/>
    <property type="match status" value="1"/>
</dbReference>
<dbReference type="InterPro" id="IPR021708">
    <property type="entry name" value="DUF3291"/>
</dbReference>
<organism evidence="2 3">
    <name type="scientific">Nostoc sphaeroides CCNUC1</name>
    <dbReference type="NCBI Taxonomy" id="2653204"/>
    <lineage>
        <taxon>Bacteria</taxon>
        <taxon>Bacillati</taxon>
        <taxon>Cyanobacteriota</taxon>
        <taxon>Cyanophyceae</taxon>
        <taxon>Nostocales</taxon>
        <taxon>Nostocaceae</taxon>
        <taxon>Nostoc</taxon>
    </lineage>
</organism>
<reference evidence="2 3" key="1">
    <citation type="submission" date="2019-10" db="EMBL/GenBank/DDBJ databases">
        <title>Genomic and transcriptomic insights into the perfect genentic adaptation of a filamentous nitrogen-fixing cyanobacterium to rice fields.</title>
        <authorList>
            <person name="Chen Z."/>
        </authorList>
    </citation>
    <scope>NUCLEOTIDE SEQUENCE [LARGE SCALE GENOMIC DNA]</scope>
    <source>
        <strain evidence="2">CCNUC1</strain>
    </source>
</reference>
<name>A0A5P8WIW2_9NOSO</name>
<dbReference type="RefSeq" id="WP_152592736.1">
    <property type="nucleotide sequence ID" value="NZ_CP045229.1"/>
</dbReference>
<sequence length="158" mass="18550">MSNNNFNIVEFNIARIHDSLDKELISELLSENDRINKLADFAPGFVWRYQNAGIDGLGPRIFSDQNIILTFSVWKSIESLFEFVYTGSHLEIMRKRKQWFGLLENYMVLWWSPADHIPNTDEAKERLKYLQTHGATPKAFTFDKRFSAPESYDYSLFI</sequence>
<dbReference type="EMBL" id="CP045229">
    <property type="protein sequence ID" value="QFS52520.1"/>
    <property type="molecule type" value="Genomic_DNA"/>
</dbReference>